<sequence length="510" mass="58381">MPFLDGAEDLVFMRVGAIYPDGAKIVVRHPVKNETEHVLQLLWREARPEKAWERGPTLNLTESRDWVGTVQLGGLWPSTEYEYTLATDEGNHIRDFPKPLRFKTFPDPRLGRGSQFRFIASSCITPNFPYGGPTERKTIHGFDLMSEYLDPHSTKDVSPAPPMEFILFLGDFIYADVPIYWGNAKEAYRRLYRRNYQSPSFRKVYEKYPIVHAYDDHEIINNFSGEGNSSLQPYENAEHAFNLYNGEPNYSPFSPGHHYYNFSYGDTAFFIMDTRRYRSAPVDDLSTRTMLGDDQLYALYDWLSKVNTTSTFKFIVSSVPLTSLWGHDAATDSWAGFPTEKSALLSAFHSVPNVFVISGDRHEFAAIEFNSAHGHTVHEFSTSPLNMFYIPFIRTLKQQSDQTVEVYNQTLNTDAENTTIFEAAPPVPLERVFKYIPTGNHKWSTFEIDTREADKPMLRLSVLVDGDVAYNWTYVGKPLKVKTASALGLFTSGGIEELVRKFGMNPRKWF</sequence>
<accession>A0ACD3B3X7</accession>
<gene>
    <name evidence="1" type="ORF">BDN72DRAFT_836149</name>
</gene>
<evidence type="ECO:0000313" key="1">
    <source>
        <dbReference type="EMBL" id="TFK72587.1"/>
    </source>
</evidence>
<keyword evidence="2" id="KW-1185">Reference proteome</keyword>
<evidence type="ECO:0000313" key="2">
    <source>
        <dbReference type="Proteomes" id="UP000308600"/>
    </source>
</evidence>
<dbReference type="EMBL" id="ML208284">
    <property type="protein sequence ID" value="TFK72587.1"/>
    <property type="molecule type" value="Genomic_DNA"/>
</dbReference>
<proteinExistence type="predicted"/>
<name>A0ACD3B3X7_9AGAR</name>
<dbReference type="Proteomes" id="UP000308600">
    <property type="component" value="Unassembled WGS sequence"/>
</dbReference>
<reference evidence="1 2" key="1">
    <citation type="journal article" date="2019" name="Nat. Ecol. Evol.">
        <title>Megaphylogeny resolves global patterns of mushroom evolution.</title>
        <authorList>
            <person name="Varga T."/>
            <person name="Krizsan K."/>
            <person name="Foldi C."/>
            <person name="Dima B."/>
            <person name="Sanchez-Garcia M."/>
            <person name="Sanchez-Ramirez S."/>
            <person name="Szollosi G.J."/>
            <person name="Szarkandi J.G."/>
            <person name="Papp V."/>
            <person name="Albert L."/>
            <person name="Andreopoulos W."/>
            <person name="Angelini C."/>
            <person name="Antonin V."/>
            <person name="Barry K.W."/>
            <person name="Bougher N.L."/>
            <person name="Buchanan P."/>
            <person name="Buyck B."/>
            <person name="Bense V."/>
            <person name="Catcheside P."/>
            <person name="Chovatia M."/>
            <person name="Cooper J."/>
            <person name="Damon W."/>
            <person name="Desjardin D."/>
            <person name="Finy P."/>
            <person name="Geml J."/>
            <person name="Haridas S."/>
            <person name="Hughes K."/>
            <person name="Justo A."/>
            <person name="Karasinski D."/>
            <person name="Kautmanova I."/>
            <person name="Kiss B."/>
            <person name="Kocsube S."/>
            <person name="Kotiranta H."/>
            <person name="LaButti K.M."/>
            <person name="Lechner B.E."/>
            <person name="Liimatainen K."/>
            <person name="Lipzen A."/>
            <person name="Lukacs Z."/>
            <person name="Mihaltcheva S."/>
            <person name="Morgado L.N."/>
            <person name="Niskanen T."/>
            <person name="Noordeloos M.E."/>
            <person name="Ohm R.A."/>
            <person name="Ortiz-Santana B."/>
            <person name="Ovrebo C."/>
            <person name="Racz N."/>
            <person name="Riley R."/>
            <person name="Savchenko A."/>
            <person name="Shiryaev A."/>
            <person name="Soop K."/>
            <person name="Spirin V."/>
            <person name="Szebenyi C."/>
            <person name="Tomsovsky M."/>
            <person name="Tulloss R.E."/>
            <person name="Uehling J."/>
            <person name="Grigoriev I.V."/>
            <person name="Vagvolgyi C."/>
            <person name="Papp T."/>
            <person name="Martin F.M."/>
            <person name="Miettinen O."/>
            <person name="Hibbett D.S."/>
            <person name="Nagy L.G."/>
        </authorList>
    </citation>
    <scope>NUCLEOTIDE SEQUENCE [LARGE SCALE GENOMIC DNA]</scope>
    <source>
        <strain evidence="1 2">NL-1719</strain>
    </source>
</reference>
<protein>
    <submittedName>
        <fullName evidence="1">Uncharacterized protein</fullName>
    </submittedName>
</protein>
<organism evidence="1 2">
    <name type="scientific">Pluteus cervinus</name>
    <dbReference type="NCBI Taxonomy" id="181527"/>
    <lineage>
        <taxon>Eukaryota</taxon>
        <taxon>Fungi</taxon>
        <taxon>Dikarya</taxon>
        <taxon>Basidiomycota</taxon>
        <taxon>Agaricomycotina</taxon>
        <taxon>Agaricomycetes</taxon>
        <taxon>Agaricomycetidae</taxon>
        <taxon>Agaricales</taxon>
        <taxon>Pluteineae</taxon>
        <taxon>Pluteaceae</taxon>
        <taxon>Pluteus</taxon>
    </lineage>
</organism>